<protein>
    <submittedName>
        <fullName evidence="1">Uncharacterized protein</fullName>
    </submittedName>
</protein>
<gene>
    <name evidence="1" type="ORF">CK621_03225</name>
</gene>
<dbReference type="AlphaFoldDB" id="A0A2A2AYH9"/>
<comment type="caution">
    <text evidence="1">The sequence shown here is derived from an EMBL/GenBank/DDBJ whole genome shotgun (WGS) entry which is preliminary data.</text>
</comment>
<evidence type="ECO:0000313" key="2">
    <source>
        <dbReference type="Proteomes" id="UP000218439"/>
    </source>
</evidence>
<organism evidence="1 2">
    <name type="scientific">Vandammella animalimorsus</name>
    <dbReference type="NCBI Taxonomy" id="2029117"/>
    <lineage>
        <taxon>Bacteria</taxon>
        <taxon>Pseudomonadati</taxon>
        <taxon>Pseudomonadota</taxon>
        <taxon>Betaproteobacteria</taxon>
        <taxon>Burkholderiales</taxon>
        <taxon>Comamonadaceae</taxon>
        <taxon>Vandammella</taxon>
    </lineage>
</organism>
<accession>A0A2A2AYH9</accession>
<reference evidence="1 2" key="1">
    <citation type="submission" date="2017-08" db="EMBL/GenBank/DDBJ databases">
        <title>WGS of Clinical strains of the CDC Group NO-1 linked to zoonotic infections in humans.</title>
        <authorList>
            <person name="Bernier A.-M."/>
            <person name="Bernard K."/>
        </authorList>
    </citation>
    <scope>NUCLEOTIDE SEQUENCE [LARGE SCALE GENOMIC DNA]</scope>
    <source>
        <strain evidence="1 2">NML120219</strain>
    </source>
</reference>
<dbReference type="InterPro" id="IPR035335">
    <property type="entry name" value="DUF5397"/>
</dbReference>
<dbReference type="RefSeq" id="WP_095551380.1">
    <property type="nucleotide sequence ID" value="NZ_NSJE01000004.1"/>
</dbReference>
<dbReference type="Pfam" id="PF17375">
    <property type="entry name" value="DUF5397"/>
    <property type="match status" value="1"/>
</dbReference>
<dbReference type="Proteomes" id="UP000218439">
    <property type="component" value="Unassembled WGS sequence"/>
</dbReference>
<name>A0A2A2AYH9_9BURK</name>
<dbReference type="EMBL" id="NSJE01000004">
    <property type="protein sequence ID" value="PAT43635.1"/>
    <property type="molecule type" value="Genomic_DNA"/>
</dbReference>
<sequence>MQTIIDAPKVPIGALKSFGPFGPKYEVGHAIRQLHDGDWLIEVTMVESGEKAEYRLSQLNNDPEAH</sequence>
<evidence type="ECO:0000313" key="1">
    <source>
        <dbReference type="EMBL" id="PAT43635.1"/>
    </source>
</evidence>
<proteinExistence type="predicted"/>